<keyword evidence="1" id="KW-0862">Zinc</keyword>
<reference evidence="3" key="1">
    <citation type="journal article" date="2022" name="Int. J. Mol. Sci.">
        <title>Draft Genome of Tanacetum Coccineum: Genomic Comparison of Closely Related Tanacetum-Family Plants.</title>
        <authorList>
            <person name="Yamashiro T."/>
            <person name="Shiraishi A."/>
            <person name="Nakayama K."/>
            <person name="Satake H."/>
        </authorList>
    </citation>
    <scope>NUCLEOTIDE SEQUENCE</scope>
</reference>
<gene>
    <name evidence="3" type="ORF">Tco_0938633</name>
</gene>
<organism evidence="3 4">
    <name type="scientific">Tanacetum coccineum</name>
    <dbReference type="NCBI Taxonomy" id="301880"/>
    <lineage>
        <taxon>Eukaryota</taxon>
        <taxon>Viridiplantae</taxon>
        <taxon>Streptophyta</taxon>
        <taxon>Embryophyta</taxon>
        <taxon>Tracheophyta</taxon>
        <taxon>Spermatophyta</taxon>
        <taxon>Magnoliopsida</taxon>
        <taxon>eudicotyledons</taxon>
        <taxon>Gunneridae</taxon>
        <taxon>Pentapetalae</taxon>
        <taxon>asterids</taxon>
        <taxon>campanulids</taxon>
        <taxon>Asterales</taxon>
        <taxon>Asteraceae</taxon>
        <taxon>Asteroideae</taxon>
        <taxon>Anthemideae</taxon>
        <taxon>Anthemidinae</taxon>
        <taxon>Tanacetum</taxon>
    </lineage>
</organism>
<keyword evidence="4" id="KW-1185">Reference proteome</keyword>
<dbReference type="InterPro" id="IPR036875">
    <property type="entry name" value="Znf_CCHC_sf"/>
</dbReference>
<dbReference type="Gene3D" id="4.10.60.10">
    <property type="entry name" value="Zinc finger, CCHC-type"/>
    <property type="match status" value="1"/>
</dbReference>
<dbReference type="EMBL" id="BQNB010015329">
    <property type="protein sequence ID" value="GJT38768.1"/>
    <property type="molecule type" value="Genomic_DNA"/>
</dbReference>
<sequence>MSEEDSSSSDSNNEEYVMAIRDFKKFFRRRGKFVRQPYDKENFRKAKEDKKEKEDQRCFKCGDPNHFISDCPKYSLGDQKAFVVGCWSDSGDDSNKEEICLMAQSNEVRLKVNLEPDE</sequence>
<keyword evidence="1" id="KW-0479">Metal-binding</keyword>
<dbReference type="Proteomes" id="UP001151760">
    <property type="component" value="Unassembled WGS sequence"/>
</dbReference>
<evidence type="ECO:0000313" key="3">
    <source>
        <dbReference type="EMBL" id="GJT38768.1"/>
    </source>
</evidence>
<reference evidence="3" key="2">
    <citation type="submission" date="2022-01" db="EMBL/GenBank/DDBJ databases">
        <authorList>
            <person name="Yamashiro T."/>
            <person name="Shiraishi A."/>
            <person name="Satake H."/>
            <person name="Nakayama K."/>
        </authorList>
    </citation>
    <scope>NUCLEOTIDE SEQUENCE</scope>
</reference>
<protein>
    <submittedName>
        <fullName evidence="3">Zf-CCHC domain-containing protein</fullName>
    </submittedName>
</protein>
<name>A0ABQ5DIP4_9ASTR</name>
<evidence type="ECO:0000259" key="2">
    <source>
        <dbReference type="PROSITE" id="PS50158"/>
    </source>
</evidence>
<comment type="caution">
    <text evidence="3">The sequence shown here is derived from an EMBL/GenBank/DDBJ whole genome shotgun (WGS) entry which is preliminary data.</text>
</comment>
<dbReference type="SMART" id="SM00343">
    <property type="entry name" value="ZnF_C2HC"/>
    <property type="match status" value="1"/>
</dbReference>
<dbReference type="PROSITE" id="PS50158">
    <property type="entry name" value="ZF_CCHC"/>
    <property type="match status" value="1"/>
</dbReference>
<keyword evidence="1" id="KW-0863">Zinc-finger</keyword>
<dbReference type="Pfam" id="PF00098">
    <property type="entry name" value="zf-CCHC"/>
    <property type="match status" value="1"/>
</dbReference>
<proteinExistence type="predicted"/>
<accession>A0ABQ5DIP4</accession>
<evidence type="ECO:0000313" key="4">
    <source>
        <dbReference type="Proteomes" id="UP001151760"/>
    </source>
</evidence>
<dbReference type="SUPFAM" id="SSF57756">
    <property type="entry name" value="Retrovirus zinc finger-like domains"/>
    <property type="match status" value="1"/>
</dbReference>
<evidence type="ECO:0000256" key="1">
    <source>
        <dbReference type="PROSITE-ProRule" id="PRU00047"/>
    </source>
</evidence>
<feature type="domain" description="CCHC-type" evidence="2">
    <location>
        <begin position="57"/>
        <end position="73"/>
    </location>
</feature>
<dbReference type="InterPro" id="IPR001878">
    <property type="entry name" value="Znf_CCHC"/>
</dbReference>